<feature type="coiled-coil region" evidence="1">
    <location>
        <begin position="784"/>
        <end position="811"/>
    </location>
</feature>
<sequence length="942" mass="108619">MDKVFKSTNCISLIAILLSINFFAQELPPINNFTPLEYQADNQNWSISQTEDKQIFVANNKGLLNFNGENWTLYPSPNESIIRSVHAVKQTIYTGCYKDFGYWEKDQKGNFNYQSLVKEYDLQLEEDEQFWKIISLNKFVIFQSLNNIYFYDSQENTINKVDNIPELFKLFVVNNELYYNVPNKGIFQLVNGTSKLISNHPIFTDNLVINIYAYGNQILVQTDKNGIFTLEKEPAVWGNKNSDFLSSLTVYSSLQTHSGKLVLGTISNGVVFLDQDGNIIYHINQNKRLNNNTILNIFEDADYNIWLGLDNGISCINLSLPVRIYSDGSGNVGTVYTSIVHQGVLYLGTNQGLFYKALDAASQEFKLVKNSSGQVWNLFVHKNSLFCGHNNGAFIVADFELKVLQGAPGTWCFKKIPNRPNLLLLGTYNGLGVLSLGDEGWFYRNAVDGFHISSKFVEFSKPNELIINHEYKGVFHLNLNANYTNVDSSFQHNEIEKGLYSSITKFDDKVLYAYEEGVFYYHEQENKFKKDSTLSNLSFDTSTYSSGKLIPENSNNSIWSFTNKGINFISPSKLNGDFESLFIPIPSHVRNAMIGYENITKFSENTYLFGNSQGYLLLDLYRLKAMEESFNLTLNSVQVNSLDEPLEYLPLNDATVLENKSNNLQFNFSSALFDNLYEIEYQYRLKGLSDQWSNWHTKNKVSFNNLSFGDYTFEARAKRGSKTSATQIQFPFTIKRPKLLSNLMITVYIIILLLVIITIHNIYKQYYKRQKKKIKAENQRFLEINKLESEQNLMNIKNEKLQQDIESKNRELAISTMSLIKKNEFLNSIKSELKKLTQESTAIKRILRIIDKNLNNSDDWKFFEEAFNNADKDFLKKIKTKHPSLTPNDLRLCAYLRLNLSSKEIAPLFNISIKSVEVKRYRLRKKMDLDRETSLTNYILEI</sequence>
<dbReference type="InterPro" id="IPR015943">
    <property type="entry name" value="WD40/YVTN_repeat-like_dom_sf"/>
</dbReference>
<dbReference type="RefSeq" id="WP_188404883.1">
    <property type="nucleotide sequence ID" value="NZ_BMGL01000001.1"/>
</dbReference>
<dbReference type="InterPro" id="IPR000792">
    <property type="entry name" value="Tscrpt_reg_LuxR_C"/>
</dbReference>
<dbReference type="SMART" id="SM00421">
    <property type="entry name" value="HTH_LUXR"/>
    <property type="match status" value="1"/>
</dbReference>
<keyword evidence="2" id="KW-0472">Membrane</keyword>
<keyword evidence="3" id="KW-0732">Signal</keyword>
<keyword evidence="2" id="KW-1133">Transmembrane helix</keyword>
<feature type="domain" description="HTH luxR-type" evidence="4">
    <location>
        <begin position="882"/>
        <end position="939"/>
    </location>
</feature>
<evidence type="ECO:0000256" key="2">
    <source>
        <dbReference type="SAM" id="Phobius"/>
    </source>
</evidence>
<feature type="chain" id="PRO_5037885577" description="HTH luxR-type domain-containing protein" evidence="3">
    <location>
        <begin position="25"/>
        <end position="942"/>
    </location>
</feature>
<evidence type="ECO:0000259" key="4">
    <source>
        <dbReference type="SMART" id="SM00421"/>
    </source>
</evidence>
<gene>
    <name evidence="5" type="ORF">GCM10010831_01920</name>
</gene>
<dbReference type="AlphaFoldDB" id="A0A916ZLT9"/>
<keyword evidence="6" id="KW-1185">Reference proteome</keyword>
<dbReference type="GO" id="GO:0006355">
    <property type="term" value="P:regulation of DNA-templated transcription"/>
    <property type="evidence" value="ECO:0007669"/>
    <property type="project" value="InterPro"/>
</dbReference>
<dbReference type="GO" id="GO:0003677">
    <property type="term" value="F:DNA binding"/>
    <property type="evidence" value="ECO:0007669"/>
    <property type="project" value="InterPro"/>
</dbReference>
<dbReference type="InterPro" id="IPR036388">
    <property type="entry name" value="WH-like_DNA-bd_sf"/>
</dbReference>
<comment type="caution">
    <text evidence="5">The sequence shown here is derived from an EMBL/GenBank/DDBJ whole genome shotgun (WGS) entry which is preliminary data.</text>
</comment>
<dbReference type="Gene3D" id="2.130.10.10">
    <property type="entry name" value="YVTN repeat-like/Quinoprotein amine dehydrogenase"/>
    <property type="match status" value="2"/>
</dbReference>
<dbReference type="Gene3D" id="2.60.40.10">
    <property type="entry name" value="Immunoglobulins"/>
    <property type="match status" value="1"/>
</dbReference>
<evidence type="ECO:0000256" key="1">
    <source>
        <dbReference type="SAM" id="Coils"/>
    </source>
</evidence>
<dbReference type="InterPro" id="IPR013783">
    <property type="entry name" value="Ig-like_fold"/>
</dbReference>
<evidence type="ECO:0000256" key="3">
    <source>
        <dbReference type="SAM" id="SignalP"/>
    </source>
</evidence>
<accession>A0A916ZLT9</accession>
<keyword evidence="2" id="KW-0812">Transmembrane</keyword>
<feature type="signal peptide" evidence="3">
    <location>
        <begin position="1"/>
        <end position="24"/>
    </location>
</feature>
<organism evidence="5 6">
    <name type="scientific">Psychroflexus salis</name>
    <dbReference type="NCBI Taxonomy" id="1526574"/>
    <lineage>
        <taxon>Bacteria</taxon>
        <taxon>Pseudomonadati</taxon>
        <taxon>Bacteroidota</taxon>
        <taxon>Flavobacteriia</taxon>
        <taxon>Flavobacteriales</taxon>
        <taxon>Flavobacteriaceae</taxon>
        <taxon>Psychroflexus</taxon>
    </lineage>
</organism>
<name>A0A916ZLT9_9FLAO</name>
<dbReference type="EMBL" id="BMGL01000001">
    <property type="protein sequence ID" value="GGE03974.1"/>
    <property type="molecule type" value="Genomic_DNA"/>
</dbReference>
<dbReference type="Gene3D" id="1.10.10.10">
    <property type="entry name" value="Winged helix-like DNA-binding domain superfamily/Winged helix DNA-binding domain"/>
    <property type="match status" value="1"/>
</dbReference>
<dbReference type="Proteomes" id="UP000599688">
    <property type="component" value="Unassembled WGS sequence"/>
</dbReference>
<feature type="transmembrane region" description="Helical" evidence="2">
    <location>
        <begin position="739"/>
        <end position="763"/>
    </location>
</feature>
<dbReference type="InterPro" id="IPR011123">
    <property type="entry name" value="Y_Y_Y"/>
</dbReference>
<evidence type="ECO:0000313" key="6">
    <source>
        <dbReference type="Proteomes" id="UP000599688"/>
    </source>
</evidence>
<dbReference type="SUPFAM" id="SSF46894">
    <property type="entry name" value="C-terminal effector domain of the bipartite response regulators"/>
    <property type="match status" value="1"/>
</dbReference>
<dbReference type="Pfam" id="PF07495">
    <property type="entry name" value="Y_Y_Y"/>
    <property type="match status" value="1"/>
</dbReference>
<reference evidence="5 6" key="1">
    <citation type="journal article" date="2014" name="Int. J. Syst. Evol. Microbiol.">
        <title>Complete genome sequence of Corynebacterium casei LMG S-19264T (=DSM 44701T), isolated from a smear-ripened cheese.</title>
        <authorList>
            <consortium name="US DOE Joint Genome Institute (JGI-PGF)"/>
            <person name="Walter F."/>
            <person name="Albersmeier A."/>
            <person name="Kalinowski J."/>
            <person name="Ruckert C."/>
        </authorList>
    </citation>
    <scope>NUCLEOTIDE SEQUENCE [LARGE SCALE GENOMIC DNA]</scope>
    <source>
        <strain evidence="5 6">CGMCC 1.12925</strain>
    </source>
</reference>
<evidence type="ECO:0000313" key="5">
    <source>
        <dbReference type="EMBL" id="GGE03974.1"/>
    </source>
</evidence>
<protein>
    <recommendedName>
        <fullName evidence="4">HTH luxR-type domain-containing protein</fullName>
    </recommendedName>
</protein>
<dbReference type="InterPro" id="IPR016032">
    <property type="entry name" value="Sig_transdc_resp-reg_C-effctor"/>
</dbReference>
<keyword evidence="1" id="KW-0175">Coiled coil</keyword>
<proteinExistence type="predicted"/>